<evidence type="ECO:0000313" key="2">
    <source>
        <dbReference type="Proteomes" id="UP000789405"/>
    </source>
</evidence>
<dbReference type="EMBL" id="CAJVPY010005388">
    <property type="protein sequence ID" value="CAG8641915.1"/>
    <property type="molecule type" value="Genomic_DNA"/>
</dbReference>
<dbReference type="Proteomes" id="UP000789405">
    <property type="component" value="Unassembled WGS sequence"/>
</dbReference>
<keyword evidence="2" id="KW-1185">Reference proteome</keyword>
<reference evidence="1" key="1">
    <citation type="submission" date="2021-06" db="EMBL/GenBank/DDBJ databases">
        <authorList>
            <person name="Kallberg Y."/>
            <person name="Tangrot J."/>
            <person name="Rosling A."/>
        </authorList>
    </citation>
    <scope>NUCLEOTIDE SEQUENCE</scope>
    <source>
        <strain evidence="1">MA453B</strain>
    </source>
</reference>
<dbReference type="Gene3D" id="3.40.50.11490">
    <property type="match status" value="1"/>
</dbReference>
<protein>
    <submittedName>
        <fullName evidence="1">14976_t:CDS:1</fullName>
    </submittedName>
</protein>
<name>A0A9N9H277_9GLOM</name>
<evidence type="ECO:0000313" key="1">
    <source>
        <dbReference type="EMBL" id="CAG8641915.1"/>
    </source>
</evidence>
<dbReference type="AlphaFoldDB" id="A0A9N9H277"/>
<sequence length="609" mass="71504">MNFFFIEIDHLKYSLSPLYIQPAKKKDSEGPVSKIIQYKYEFNLDWYLLTFKDHRRQPEWQQYRNLEGCNEMIRDFWIREEAGANPMVGPFGSSKFLRSSTQNNRRKARRSNYSSHIIYLREPNRPSMHNTPLTQIQDLEKGQNKSFLATVLLKPYPGHCYDLYSLFKIIGKTLWIRDSIPITFAKQFIQPVDNIFTIEAAYDDDISKLYIECALMEWSEKAGIVWIDESMSSFYIIFPNSDTIYLNLGCLTRPTASFFAIFKTLPSFQSILQQKNLISLEYNHIFTDQQLMIDGIMEAENFLNLMRYHQLIEWFKNKPKFMEYSEINNLERSEFLNAIKCLGGIHLNEFDDDIEYVFIHKGQGLQPNYIPHLMNLKNLPNCKFIGYGDGCWPPDSSVNLEEWFPHGGFITITAQTFNKQDHIFDRLYKQSTLDVSSTWKVVICKNVEDNLAKNFEKFRCRQSLISSRMIQLSLKEGSSRYFETDELFYSKEKLKPMSIIKSLSFHMIKLHNKHWKKTRHFIIICEPEEKYNDIIPVPGELFCGVEEDPVLVIVPNRLWINQHGQHAYDNVMNTFATANPLNRRNDKNSLSDPNLTIPTLSLLKLNAKQ</sequence>
<proteinExistence type="predicted"/>
<dbReference type="OrthoDB" id="2412606at2759"/>
<comment type="caution">
    <text evidence="1">The sequence shown here is derived from an EMBL/GenBank/DDBJ whole genome shotgun (WGS) entry which is preliminary data.</text>
</comment>
<organism evidence="1 2">
    <name type="scientific">Dentiscutata erythropus</name>
    <dbReference type="NCBI Taxonomy" id="1348616"/>
    <lineage>
        <taxon>Eukaryota</taxon>
        <taxon>Fungi</taxon>
        <taxon>Fungi incertae sedis</taxon>
        <taxon>Mucoromycota</taxon>
        <taxon>Glomeromycotina</taxon>
        <taxon>Glomeromycetes</taxon>
        <taxon>Diversisporales</taxon>
        <taxon>Gigasporaceae</taxon>
        <taxon>Dentiscutata</taxon>
    </lineage>
</organism>
<gene>
    <name evidence="1" type="ORF">DERYTH_LOCUS9703</name>
</gene>
<accession>A0A9N9H277</accession>